<accession>A0A6L7CCJ0</accession>
<dbReference type="Proteomes" id="UP000480485">
    <property type="component" value="Unassembled WGS sequence"/>
</dbReference>
<reference evidence="1 2" key="1">
    <citation type="submission" date="2019-12" db="EMBL/GenBank/DDBJ databases">
        <title>Enteriobacteria Tanzani isolates_8377-8380.</title>
        <authorList>
            <person name="Subbiah M."/>
            <person name="Call D."/>
        </authorList>
    </citation>
    <scope>NUCLEOTIDE SEQUENCE [LARGE SCALE GENOMIC DNA]</scope>
    <source>
        <strain evidence="1 2">8378wC7</strain>
    </source>
</reference>
<comment type="caution">
    <text evidence="1">The sequence shown here is derived from an EMBL/GenBank/DDBJ whole genome shotgun (WGS) entry which is preliminary data.</text>
</comment>
<evidence type="ECO:0000313" key="2">
    <source>
        <dbReference type="Proteomes" id="UP000480485"/>
    </source>
</evidence>
<proteinExistence type="predicted"/>
<organism evidence="1 2">
    <name type="scientific">Escherichia coli</name>
    <dbReference type="NCBI Taxonomy" id="562"/>
    <lineage>
        <taxon>Bacteria</taxon>
        <taxon>Pseudomonadati</taxon>
        <taxon>Pseudomonadota</taxon>
        <taxon>Gammaproteobacteria</taxon>
        <taxon>Enterobacterales</taxon>
        <taxon>Enterobacteriaceae</taxon>
        <taxon>Escherichia</taxon>
    </lineage>
</organism>
<dbReference type="RefSeq" id="WP_032434754.1">
    <property type="nucleotide sequence ID" value="NZ_JABWFP010000064.1"/>
</dbReference>
<evidence type="ECO:0008006" key="3">
    <source>
        <dbReference type="Google" id="ProtNLM"/>
    </source>
</evidence>
<name>A0A6L7CCJ0_ECOLX</name>
<sequence length="406" mass="47309">MDIKNKVNKEKLFENHLNSLLKQVISEPKLNPPLIVHRDIISDFTERCDKYLKTIIKYKSNNKDGMPNFDELISKVKNIQNGITLSLESFLSGDIKSAYDHFDKTFSDNSTIQHIHRITTPLSSICNHKKPLFRVRKSENPLTSRDEIFHIPFSNRHFVSAQRYSVAGLPCLYLGTSVYVCWQEMGKPDFDKLFISSFTTSETEYKVLNFASQLLLHPSPNYADENKLAETNRVKASYLIFWPLIIACNYLKNHRSATFIQEYIIPNLLMQWISRKTYSKIVGVAYFSTKMPNSRLSNRSINVVFPPKVTYEQTVKQNFCPKLSTLFDFTPPISWQVLKTLDHSSITENSIELMMSKRYLQSQEKLSGIKNFEEDIVKLYPLTDFYKLERSIDMLFEYKKIDNPIL</sequence>
<dbReference type="AlphaFoldDB" id="A0A6L7CCJ0"/>
<gene>
    <name evidence="1" type="ORF">GP954_12025</name>
</gene>
<dbReference type="EMBL" id="WTRN01000182">
    <property type="protein sequence ID" value="MWT85871.1"/>
    <property type="molecule type" value="Genomic_DNA"/>
</dbReference>
<protein>
    <recommendedName>
        <fullName evidence="3">RES domain-containing protein</fullName>
    </recommendedName>
</protein>
<evidence type="ECO:0000313" key="1">
    <source>
        <dbReference type="EMBL" id="MWT85871.1"/>
    </source>
</evidence>